<dbReference type="AlphaFoldDB" id="A0A3E3K5D3"/>
<dbReference type="OrthoDB" id="9931000at2"/>
<organism evidence="1 2">
    <name type="scientific">Sellimonas intestinalis</name>
    <dbReference type="NCBI Taxonomy" id="1653434"/>
    <lineage>
        <taxon>Bacteria</taxon>
        <taxon>Bacillati</taxon>
        <taxon>Bacillota</taxon>
        <taxon>Clostridia</taxon>
        <taxon>Lachnospirales</taxon>
        <taxon>Lachnospiraceae</taxon>
        <taxon>Sellimonas</taxon>
    </lineage>
</organism>
<evidence type="ECO:0000313" key="2">
    <source>
        <dbReference type="Proteomes" id="UP000261080"/>
    </source>
</evidence>
<gene>
    <name evidence="1" type="ORF">DW016_00710</name>
</gene>
<evidence type="ECO:0000313" key="1">
    <source>
        <dbReference type="EMBL" id="RGE89830.1"/>
    </source>
</evidence>
<reference evidence="1 2" key="1">
    <citation type="submission" date="2018-08" db="EMBL/GenBank/DDBJ databases">
        <title>A genome reference for cultivated species of the human gut microbiota.</title>
        <authorList>
            <person name="Zou Y."/>
            <person name="Xue W."/>
            <person name="Luo G."/>
        </authorList>
    </citation>
    <scope>NUCLEOTIDE SEQUENCE [LARGE SCALE GENOMIC DNA]</scope>
    <source>
        <strain evidence="1 2">AF37-2AT</strain>
    </source>
</reference>
<dbReference type="GeneID" id="97192940"/>
<sequence>MRRKCNKRGQKKMELLEFIEKQLKNRYQITKIQCLDKIDREPELVLIFFQKECAIEKVIEKIRKNSGRYSVVILFEEDLDQMDRVVSSFQKNGLDLICIRDGQYGSCVFTRLDFERLW</sequence>
<accession>A0A3E3K5D3</accession>
<proteinExistence type="predicted"/>
<protein>
    <submittedName>
        <fullName evidence="1">Uncharacterized protein</fullName>
    </submittedName>
</protein>
<name>A0A3E3K5D3_9FIRM</name>
<comment type="caution">
    <text evidence="1">The sequence shown here is derived from an EMBL/GenBank/DDBJ whole genome shotgun (WGS) entry which is preliminary data.</text>
</comment>
<dbReference type="RefSeq" id="WP_024732746.1">
    <property type="nucleotide sequence ID" value="NZ_CATZPC010000004.1"/>
</dbReference>
<keyword evidence="2" id="KW-1185">Reference proteome</keyword>
<dbReference type="EMBL" id="QVLX01000001">
    <property type="protein sequence ID" value="RGE89830.1"/>
    <property type="molecule type" value="Genomic_DNA"/>
</dbReference>
<dbReference type="Proteomes" id="UP000261080">
    <property type="component" value="Unassembled WGS sequence"/>
</dbReference>